<dbReference type="EMBL" id="MLJI01000002">
    <property type="protein sequence ID" value="ORM90127.1"/>
    <property type="molecule type" value="Genomic_DNA"/>
</dbReference>
<accession>A0A1X1EME4</accession>
<dbReference type="Proteomes" id="UP000193749">
    <property type="component" value="Unassembled WGS sequence"/>
</dbReference>
<keyword evidence="3" id="KW-1185">Reference proteome</keyword>
<evidence type="ECO:0000313" key="2">
    <source>
        <dbReference type="EMBL" id="ORM90127.1"/>
    </source>
</evidence>
<reference evidence="2 3" key="1">
    <citation type="journal article" date="2017" name="Antonie Van Leeuwenhoek">
        <title>Phylogenomic resolution of the bacterial genus Pantoea and its relationship with Erwinia and Tatumella.</title>
        <authorList>
            <person name="Palmer M."/>
            <person name="Steenkamp E.T."/>
            <person name="Coetzee M.P."/>
            <person name="Chan W.Y."/>
            <person name="van Zyl E."/>
            <person name="De Maayer P."/>
            <person name="Coutinho T.A."/>
            <person name="Blom J."/>
            <person name="Smits T.H."/>
            <person name="Duffy B."/>
            <person name="Venter S.N."/>
        </authorList>
    </citation>
    <scope>NUCLEOTIDE SEQUENCE [LARGE SCALE GENOMIC DNA]</scope>
    <source>
        <strain evidence="2 3">LMG 2657</strain>
    </source>
</reference>
<evidence type="ECO:0000256" key="1">
    <source>
        <dbReference type="SAM" id="MobiDB-lite"/>
    </source>
</evidence>
<gene>
    <name evidence="2" type="ORF">HA50_26550</name>
</gene>
<sequence length="122" mass="12808">MKTHHAGRAATSLPEKFTPPAGLSPELADSLAELTTLRTQNLSDSEQHARLWSVLSNLAQVVADTATGDVLPLASFRTWILASHIVHERFGLAGEVAWGRASGWLAGRLSEISAGPSGGSPA</sequence>
<proteinExistence type="predicted"/>
<dbReference type="OrthoDB" id="6548964at2"/>
<evidence type="ECO:0000313" key="3">
    <source>
        <dbReference type="Proteomes" id="UP000193749"/>
    </source>
</evidence>
<organism evidence="2 3">
    <name type="scientific">Pantoea cypripedii</name>
    <name type="common">Pectobacterium cypripedii</name>
    <name type="synonym">Erwinia cypripedii</name>
    <dbReference type="NCBI Taxonomy" id="55209"/>
    <lineage>
        <taxon>Bacteria</taxon>
        <taxon>Pseudomonadati</taxon>
        <taxon>Pseudomonadota</taxon>
        <taxon>Gammaproteobacteria</taxon>
        <taxon>Enterobacterales</taxon>
        <taxon>Erwiniaceae</taxon>
        <taxon>Pantoea</taxon>
    </lineage>
</organism>
<feature type="region of interest" description="Disordered" evidence="1">
    <location>
        <begin position="1"/>
        <end position="24"/>
    </location>
</feature>
<comment type="caution">
    <text evidence="2">The sequence shown here is derived from an EMBL/GenBank/DDBJ whole genome shotgun (WGS) entry which is preliminary data.</text>
</comment>
<dbReference type="RefSeq" id="WP_084879851.1">
    <property type="nucleotide sequence ID" value="NZ_JAGGMY010000007.1"/>
</dbReference>
<dbReference type="AlphaFoldDB" id="A0A1X1EME4"/>
<name>A0A1X1EME4_PANCY</name>
<protein>
    <submittedName>
        <fullName evidence="2">Uncharacterized protein</fullName>
    </submittedName>
</protein>